<reference evidence="1 2" key="1">
    <citation type="submission" date="2019-05" db="EMBL/GenBank/DDBJ databases">
        <title>Draft genome sequence of Actinomadura geliboluensis A8036.</title>
        <authorList>
            <person name="Saricaoglu S."/>
            <person name="Isik K."/>
        </authorList>
    </citation>
    <scope>NUCLEOTIDE SEQUENCE [LARGE SCALE GENOMIC DNA]</scope>
    <source>
        <strain evidence="1 2">A8036</strain>
    </source>
</reference>
<gene>
    <name evidence="1" type="ORF">ETD96_41945</name>
</gene>
<dbReference type="Gene3D" id="3.40.50.1820">
    <property type="entry name" value="alpha/beta hydrolase"/>
    <property type="match status" value="1"/>
</dbReference>
<dbReference type="GO" id="GO:0016787">
    <property type="term" value="F:hydrolase activity"/>
    <property type="evidence" value="ECO:0007669"/>
    <property type="project" value="UniProtKB-KW"/>
</dbReference>
<dbReference type="AlphaFoldDB" id="A0A5S4FZB0"/>
<accession>A0A5S4FZB0</accession>
<name>A0A5S4FZB0_9ACTN</name>
<dbReference type="OrthoDB" id="332706at2"/>
<organism evidence="1 2">
    <name type="scientific">Actinomadura geliboluensis</name>
    <dbReference type="NCBI Taxonomy" id="882440"/>
    <lineage>
        <taxon>Bacteria</taxon>
        <taxon>Bacillati</taxon>
        <taxon>Actinomycetota</taxon>
        <taxon>Actinomycetes</taxon>
        <taxon>Streptosporangiales</taxon>
        <taxon>Thermomonosporaceae</taxon>
        <taxon>Actinomadura</taxon>
    </lineage>
</organism>
<dbReference type="InterPro" id="IPR029058">
    <property type="entry name" value="AB_hydrolase_fold"/>
</dbReference>
<dbReference type="SUPFAM" id="SSF53474">
    <property type="entry name" value="alpha/beta-Hydrolases"/>
    <property type="match status" value="1"/>
</dbReference>
<dbReference type="RefSeq" id="WP_138642044.1">
    <property type="nucleotide sequence ID" value="NZ_VCKZ01000591.1"/>
</dbReference>
<evidence type="ECO:0000313" key="1">
    <source>
        <dbReference type="EMBL" id="TMR26039.1"/>
    </source>
</evidence>
<sequence>MTFANQADVQHTAIELLGDRTLVAEGRNLPVFASSSLDEPRPGLTEAVVVVHGALRNAGDYFRSIEAAPHRLVVAPQFLTEDDVRGRSERAHFLSWSTEGWKGGFGEVSSFAVMDELLGRLSGFPELRRVTVVGNSAGGQFVNRYAAVGRGPDGLAVPVRFVVANPSTYLYFDTCRPKGGSFVPHGNLEVDQWRYGFGGPLPGYLGLPAGPRREAAIAEYFRRYTERDVVYLLGEEDADRGALLLEVHPAAEAQGGTRRERGENYHRYLAFKAGRVVHRLVHVPGVGHDAAAMFGSPQGRRCLFGDPV</sequence>
<proteinExistence type="predicted"/>
<evidence type="ECO:0000313" key="2">
    <source>
        <dbReference type="Proteomes" id="UP000305238"/>
    </source>
</evidence>
<dbReference type="PANTHER" id="PTHR35560">
    <property type="entry name" value="BLL0132 PROTEIN"/>
    <property type="match status" value="1"/>
</dbReference>
<keyword evidence="1" id="KW-0378">Hydrolase</keyword>
<comment type="caution">
    <text evidence="1">The sequence shown here is derived from an EMBL/GenBank/DDBJ whole genome shotgun (WGS) entry which is preliminary data.</text>
</comment>
<protein>
    <submittedName>
        <fullName evidence="1">Alpha/beta hydrolase</fullName>
    </submittedName>
</protein>
<dbReference type="EMBL" id="VCKZ01000591">
    <property type="protein sequence ID" value="TMR26039.1"/>
    <property type="molecule type" value="Genomic_DNA"/>
</dbReference>
<dbReference type="PANTHER" id="PTHR35560:SF3">
    <property type="entry name" value="PEPTIDASE S9 PROLYL OLIGOPEPTIDASE CATALYTIC DOMAIN-CONTAINING PROTEIN"/>
    <property type="match status" value="1"/>
</dbReference>
<dbReference type="Proteomes" id="UP000305238">
    <property type="component" value="Unassembled WGS sequence"/>
</dbReference>
<keyword evidence="2" id="KW-1185">Reference proteome</keyword>